<organism evidence="1 2">
    <name type="scientific">Paenibacillus jamilae</name>
    <dbReference type="NCBI Taxonomy" id="114136"/>
    <lineage>
        <taxon>Bacteria</taxon>
        <taxon>Bacillati</taxon>
        <taxon>Bacillota</taxon>
        <taxon>Bacilli</taxon>
        <taxon>Bacillales</taxon>
        <taxon>Paenibacillaceae</taxon>
        <taxon>Paenibacillus</taxon>
    </lineage>
</organism>
<evidence type="ECO:0000313" key="2">
    <source>
        <dbReference type="Proteomes" id="UP000074866"/>
    </source>
</evidence>
<reference evidence="1 2" key="1">
    <citation type="journal article" date="2016" name="Front. Microbiol.">
        <title>Genomic Resource of Rice Seed Associated Bacteria.</title>
        <authorList>
            <person name="Midha S."/>
            <person name="Bansal K."/>
            <person name="Sharma S."/>
            <person name="Kumar N."/>
            <person name="Patil P.P."/>
            <person name="Chaudhry V."/>
            <person name="Patil P.B."/>
        </authorList>
    </citation>
    <scope>NUCLEOTIDE SEQUENCE [LARGE SCALE GENOMIC DNA]</scope>
    <source>
        <strain evidence="1 2">NS115</strain>
    </source>
</reference>
<dbReference type="Proteomes" id="UP000074866">
    <property type="component" value="Unassembled WGS sequence"/>
</dbReference>
<accession>A0ACC4ZRK2</accession>
<evidence type="ECO:0000313" key="1">
    <source>
        <dbReference type="EMBL" id="KTS80336.1"/>
    </source>
</evidence>
<gene>
    <name evidence="1" type="ORF">NS115_20460</name>
</gene>
<dbReference type="EMBL" id="LDRX01000116">
    <property type="protein sequence ID" value="KTS80336.1"/>
    <property type="molecule type" value="Genomic_DNA"/>
</dbReference>
<protein>
    <submittedName>
        <fullName evidence="1">Uncharacterized protein</fullName>
    </submittedName>
</protein>
<keyword evidence="2" id="KW-1185">Reference proteome</keyword>
<comment type="caution">
    <text evidence="1">The sequence shown here is derived from an EMBL/GenBank/DDBJ whole genome shotgun (WGS) entry which is preliminary data.</text>
</comment>
<proteinExistence type="predicted"/>
<sequence length="269" mass="30042">MKKACITVLFLVLLSLPLSNVFAAEAEYSENLVPHMTTNIFPSGVASASNEYSYAYEAFNKEFATIASAWTSSTTSAWLRYDFPKAEVIEQYVIYPQTTATDRAPKDWTFEGSNDGVTWNVLDTQSNITGWVDSTPKKFTFSNPNSYKDYRINITGNNGSQYLALSELEMMSKVSSSTPNPGTEDPDQTSNGDHAILVVTMTTGLEKEFDLSMKEVNDFIAWYEGKQAGSGSASYAINKHDNNKGPFSSRKDYMLYDRILTFEVSEYSK</sequence>
<name>A0ACC4ZRK2_9BACL</name>